<feature type="chain" id="PRO_5009445964" evidence="1">
    <location>
        <begin position="21"/>
        <end position="170"/>
    </location>
</feature>
<gene>
    <name evidence="2" type="ORF">RAG0_05755</name>
</gene>
<keyword evidence="3" id="KW-1185">Reference proteome</keyword>
<sequence length="170" mass="17967">MYFSRSLALTAAILASNVGAQLCDTAIKLCYDPPYQLPQNVTVEDVQAVATYLRAYGLETKTGRQYTMTAEAAPACAEWTLYNSGTVIALAKHINTTADSSVLYADIANTIDGGVNPTQEQREASLMGCRTTGGAVGVQYDAANPAYHTAAYLAKGYTPGGIVIKIVSSK</sequence>
<dbReference type="AlphaFoldDB" id="A0A1E1KEH0"/>
<dbReference type="OrthoDB" id="3689965at2759"/>
<feature type="signal peptide" evidence="1">
    <location>
        <begin position="1"/>
        <end position="20"/>
    </location>
</feature>
<evidence type="ECO:0000313" key="2">
    <source>
        <dbReference type="EMBL" id="CZS96447.1"/>
    </source>
</evidence>
<evidence type="ECO:0000313" key="3">
    <source>
        <dbReference type="Proteomes" id="UP000178912"/>
    </source>
</evidence>
<reference evidence="3" key="1">
    <citation type="submission" date="2016-03" db="EMBL/GenBank/DDBJ databases">
        <authorList>
            <person name="Guldener U."/>
        </authorList>
    </citation>
    <scope>NUCLEOTIDE SEQUENCE [LARGE SCALE GENOMIC DNA]</scope>
    <source>
        <strain evidence="3">04CH-RAC-A.6.1</strain>
    </source>
</reference>
<protein>
    <submittedName>
        <fullName evidence="2">Uncharacterized protein</fullName>
    </submittedName>
</protein>
<proteinExistence type="predicted"/>
<evidence type="ECO:0000256" key="1">
    <source>
        <dbReference type="SAM" id="SignalP"/>
    </source>
</evidence>
<organism evidence="2 3">
    <name type="scientific">Rhynchosporium agropyri</name>
    <dbReference type="NCBI Taxonomy" id="914238"/>
    <lineage>
        <taxon>Eukaryota</taxon>
        <taxon>Fungi</taxon>
        <taxon>Dikarya</taxon>
        <taxon>Ascomycota</taxon>
        <taxon>Pezizomycotina</taxon>
        <taxon>Leotiomycetes</taxon>
        <taxon>Helotiales</taxon>
        <taxon>Ploettnerulaceae</taxon>
        <taxon>Rhynchosporium</taxon>
    </lineage>
</organism>
<accession>A0A1E1KEH0</accession>
<keyword evidence="1" id="KW-0732">Signal</keyword>
<name>A0A1E1KEH0_9HELO</name>
<dbReference type="Proteomes" id="UP000178912">
    <property type="component" value="Unassembled WGS sequence"/>
</dbReference>
<dbReference type="EMBL" id="FJUX01000027">
    <property type="protein sequence ID" value="CZS96447.1"/>
    <property type="molecule type" value="Genomic_DNA"/>
</dbReference>